<feature type="region of interest" description="Disordered" evidence="1">
    <location>
        <begin position="62"/>
        <end position="85"/>
    </location>
</feature>
<keyword evidence="5" id="KW-1185">Reference proteome</keyword>
<keyword evidence="3" id="KW-0732">Signal</keyword>
<protein>
    <submittedName>
        <fullName evidence="4">Exopolysaccharide production protein YjbE</fullName>
    </submittedName>
</protein>
<keyword evidence="2" id="KW-0472">Membrane</keyword>
<feature type="signal peptide" evidence="3">
    <location>
        <begin position="1"/>
        <end position="21"/>
    </location>
</feature>
<sequence>MTRVKCIILAFPFIICGFCYAAPVEEGTAAGDNASEFAVGSSVLTGTAVITAATGLLLLSMGGTSDGSNSSTTTTTTTTATAPSN</sequence>
<proteinExistence type="predicted"/>
<evidence type="ECO:0000256" key="2">
    <source>
        <dbReference type="SAM" id="Phobius"/>
    </source>
</evidence>
<evidence type="ECO:0000313" key="5">
    <source>
        <dbReference type="Proteomes" id="UP001466893"/>
    </source>
</evidence>
<evidence type="ECO:0000256" key="1">
    <source>
        <dbReference type="SAM" id="MobiDB-lite"/>
    </source>
</evidence>
<evidence type="ECO:0000313" key="4">
    <source>
        <dbReference type="EMBL" id="WZV97171.1"/>
    </source>
</evidence>
<organism evidence="4 5">
    <name type="scientific">Kosakonia calanthes</name>
    <dbReference type="NCBI Taxonomy" id="3139408"/>
    <lineage>
        <taxon>Bacteria</taxon>
        <taxon>Pseudomonadati</taxon>
        <taxon>Pseudomonadota</taxon>
        <taxon>Gammaproteobacteria</taxon>
        <taxon>Enterobacterales</taxon>
        <taxon>Enterobacteriaceae</taxon>
        <taxon>Kosakonia</taxon>
    </lineage>
</organism>
<dbReference type="Proteomes" id="UP001466893">
    <property type="component" value="Chromosome"/>
</dbReference>
<dbReference type="InterPro" id="IPR025858">
    <property type="entry name" value="YjbE"/>
</dbReference>
<accession>A0ABZ3B250</accession>
<dbReference type="EMBL" id="CP151800">
    <property type="protein sequence ID" value="WZV97171.1"/>
    <property type="molecule type" value="Genomic_DNA"/>
</dbReference>
<name>A0ABZ3B250_9ENTR</name>
<feature type="chain" id="PRO_5046764019" evidence="3">
    <location>
        <begin position="22"/>
        <end position="85"/>
    </location>
</feature>
<dbReference type="RefSeq" id="WP_342321721.1">
    <property type="nucleotide sequence ID" value="NZ_CP151800.1"/>
</dbReference>
<keyword evidence="2" id="KW-1133">Transmembrane helix</keyword>
<evidence type="ECO:0000256" key="3">
    <source>
        <dbReference type="SAM" id="SignalP"/>
    </source>
</evidence>
<gene>
    <name evidence="4" type="primary">yjbE</name>
    <name evidence="4" type="ORF">AAEY27_16055</name>
</gene>
<dbReference type="Pfam" id="PF11106">
    <property type="entry name" value="YjbE"/>
    <property type="match status" value="1"/>
</dbReference>
<reference evidence="4 5" key="1">
    <citation type="submission" date="2024-04" db="EMBL/GenBank/DDBJ databases">
        <title>Kosakonia calanthae sp. nov., a halophilic bacterium isolated from leaves of Calanthe tiplacata.</title>
        <authorList>
            <person name="Wu P."/>
        </authorList>
    </citation>
    <scope>NUCLEOTIDE SEQUENCE [LARGE SCALE GENOMIC DNA]</scope>
    <source>
        <strain evidence="4 5">BYX6</strain>
    </source>
</reference>
<feature type="transmembrane region" description="Helical" evidence="2">
    <location>
        <begin position="37"/>
        <end position="59"/>
    </location>
</feature>
<keyword evidence="2" id="KW-0812">Transmembrane</keyword>